<proteinExistence type="predicted"/>
<protein>
    <submittedName>
        <fullName evidence="2">Helix-turn-helix</fullName>
    </submittedName>
</protein>
<dbReference type="SUPFAM" id="SSF47413">
    <property type="entry name" value="lambda repressor-like DNA-binding domains"/>
    <property type="match status" value="1"/>
</dbReference>
<dbReference type="STRING" id="34061.B0189_00585"/>
<dbReference type="EMBL" id="FTNU01000001">
    <property type="protein sequence ID" value="SIR71854.1"/>
    <property type="molecule type" value="Genomic_DNA"/>
</dbReference>
<dbReference type="PROSITE" id="PS50943">
    <property type="entry name" value="HTH_CROC1"/>
    <property type="match status" value="1"/>
</dbReference>
<dbReference type="Pfam" id="PF01381">
    <property type="entry name" value="HTH_3"/>
    <property type="match status" value="1"/>
</dbReference>
<evidence type="ECO:0000313" key="2">
    <source>
        <dbReference type="EMBL" id="SIR71854.1"/>
    </source>
</evidence>
<dbReference type="InterPro" id="IPR010982">
    <property type="entry name" value="Lambda_DNA-bd_dom_sf"/>
</dbReference>
<gene>
    <name evidence="2" type="ORF">SAMN02745664_10158</name>
</gene>
<dbReference type="AlphaFoldDB" id="A0A1N7D7X2"/>
<evidence type="ECO:0000313" key="3">
    <source>
        <dbReference type="Proteomes" id="UP000187495"/>
    </source>
</evidence>
<accession>A0A1N7D7X2</accession>
<organism evidence="2 3">
    <name type="scientific">Moraxella cuniculi DSM 21768</name>
    <dbReference type="NCBI Taxonomy" id="1122245"/>
    <lineage>
        <taxon>Bacteria</taxon>
        <taxon>Pseudomonadati</taxon>
        <taxon>Pseudomonadota</taxon>
        <taxon>Gammaproteobacteria</taxon>
        <taxon>Moraxellales</taxon>
        <taxon>Moraxellaceae</taxon>
        <taxon>Moraxella</taxon>
    </lineage>
</organism>
<dbReference type="InterPro" id="IPR001387">
    <property type="entry name" value="Cro/C1-type_HTH"/>
</dbReference>
<dbReference type="GO" id="GO:0003677">
    <property type="term" value="F:DNA binding"/>
    <property type="evidence" value="ECO:0007669"/>
    <property type="project" value="InterPro"/>
</dbReference>
<keyword evidence="3" id="KW-1185">Reference proteome</keyword>
<dbReference type="CDD" id="cd00093">
    <property type="entry name" value="HTH_XRE"/>
    <property type="match status" value="1"/>
</dbReference>
<reference evidence="3" key="1">
    <citation type="submission" date="2017-01" db="EMBL/GenBank/DDBJ databases">
        <authorList>
            <person name="Varghese N."/>
            <person name="Submissions S."/>
        </authorList>
    </citation>
    <scope>NUCLEOTIDE SEQUENCE [LARGE SCALE GENOMIC DNA]</scope>
    <source>
        <strain evidence="3">DSM 21768</strain>
    </source>
</reference>
<feature type="domain" description="HTH cro/C1-type" evidence="1">
    <location>
        <begin position="42"/>
        <end position="96"/>
    </location>
</feature>
<dbReference type="Gene3D" id="1.10.260.40">
    <property type="entry name" value="lambda repressor-like DNA-binding domains"/>
    <property type="match status" value="1"/>
</dbReference>
<name>A0A1N7D7X2_9GAMM</name>
<dbReference type="Proteomes" id="UP000187495">
    <property type="component" value="Unassembled WGS sequence"/>
</dbReference>
<sequence length="105" mass="12443">MYFGCNFAPKTGSFYHTPKIGAMKNLRLSIHSPENIWLRQLLIKRRRELKLSQRELAERLDVVYSFVGKVETGDRRLDFLEFIAYCHSLEIDPCQVVMQFNRQFS</sequence>
<dbReference type="SMART" id="SM00530">
    <property type="entry name" value="HTH_XRE"/>
    <property type="match status" value="1"/>
</dbReference>
<evidence type="ECO:0000259" key="1">
    <source>
        <dbReference type="PROSITE" id="PS50943"/>
    </source>
</evidence>